<sequence>MAQDPYAYPPPHEDTLQNKFGERDKDKLKDKEYTAAAGRQLQLESGEVEIPRTYDAQHVQAIHAHLFQDVYEWAGQRRTVELHKSGPGGFAPLGQIDRYLADATKMIESADWPSMDLDQFAEKAAEVHAYVNQAHPHREGNGRAAKVFMQQVSELSNYQLDFTKCPPNAWNQRSMLTDPDLGKYEPVPDEMVPVFKHIAEERPGGPTQTLISSELKEARRVAGLDPSEAPARTTRAEGTTGARRGSSARGRSGQSTERS</sequence>
<dbReference type="EC" id="2.7.7.108" evidence="5"/>
<feature type="domain" description="Fido" evidence="9">
    <location>
        <begin position="54"/>
        <end position="197"/>
    </location>
</feature>
<organism evidence="10 11">
    <name type="scientific">Kribbella soli</name>
    <dbReference type="NCBI Taxonomy" id="1124743"/>
    <lineage>
        <taxon>Bacteria</taxon>
        <taxon>Bacillati</taxon>
        <taxon>Actinomycetota</taxon>
        <taxon>Actinomycetes</taxon>
        <taxon>Propionibacteriales</taxon>
        <taxon>Kribbellaceae</taxon>
        <taxon>Kribbella</taxon>
    </lineage>
</organism>
<dbReference type="EMBL" id="SJJZ01000001">
    <property type="protein sequence ID" value="TCC11851.1"/>
    <property type="molecule type" value="Genomic_DNA"/>
</dbReference>
<dbReference type="InterPro" id="IPR036597">
    <property type="entry name" value="Fido-like_dom_sf"/>
</dbReference>
<feature type="region of interest" description="Disordered" evidence="8">
    <location>
        <begin position="216"/>
        <end position="259"/>
    </location>
</feature>
<dbReference type="AlphaFoldDB" id="A0A4R0HM53"/>
<dbReference type="Pfam" id="PF02661">
    <property type="entry name" value="Fic"/>
    <property type="match status" value="1"/>
</dbReference>
<gene>
    <name evidence="10" type="ORF">E0H45_11605</name>
</gene>
<evidence type="ECO:0000256" key="6">
    <source>
        <dbReference type="ARBA" id="ARBA00047939"/>
    </source>
</evidence>
<evidence type="ECO:0000259" key="9">
    <source>
        <dbReference type="PROSITE" id="PS51459"/>
    </source>
</evidence>
<protein>
    <recommendedName>
        <fullName evidence="5">protein adenylyltransferase</fullName>
        <ecNumber evidence="5">2.7.7.108</ecNumber>
    </recommendedName>
</protein>
<dbReference type="InterPro" id="IPR003812">
    <property type="entry name" value="Fido"/>
</dbReference>
<evidence type="ECO:0000313" key="10">
    <source>
        <dbReference type="EMBL" id="TCC11851.1"/>
    </source>
</evidence>
<keyword evidence="11" id="KW-1185">Reference proteome</keyword>
<keyword evidence="3" id="KW-0547">Nucleotide-binding</keyword>
<keyword evidence="4" id="KW-0067">ATP-binding</keyword>
<keyword evidence="2" id="KW-0548">Nucleotidyltransferase</keyword>
<dbReference type="PANTHER" id="PTHR39560:SF1">
    <property type="entry name" value="PROTEIN ADENYLYLTRANSFERASE FIC-RELATED"/>
    <property type="match status" value="1"/>
</dbReference>
<dbReference type="Gene3D" id="1.10.3290.10">
    <property type="entry name" value="Fido-like domain"/>
    <property type="match status" value="1"/>
</dbReference>
<dbReference type="GO" id="GO:0070733">
    <property type="term" value="F:AMPylase activity"/>
    <property type="evidence" value="ECO:0007669"/>
    <property type="project" value="UniProtKB-EC"/>
</dbReference>
<evidence type="ECO:0000256" key="7">
    <source>
        <dbReference type="ARBA" id="ARBA00048696"/>
    </source>
</evidence>
<dbReference type="GO" id="GO:0051302">
    <property type="term" value="P:regulation of cell division"/>
    <property type="evidence" value="ECO:0007669"/>
    <property type="project" value="TreeGrafter"/>
</dbReference>
<comment type="catalytic activity">
    <reaction evidence="7">
        <text>L-tyrosyl-[protein] + ATP = O-(5'-adenylyl)-L-tyrosyl-[protein] + diphosphate</text>
        <dbReference type="Rhea" id="RHEA:54288"/>
        <dbReference type="Rhea" id="RHEA-COMP:10136"/>
        <dbReference type="Rhea" id="RHEA-COMP:13846"/>
        <dbReference type="ChEBI" id="CHEBI:30616"/>
        <dbReference type="ChEBI" id="CHEBI:33019"/>
        <dbReference type="ChEBI" id="CHEBI:46858"/>
        <dbReference type="ChEBI" id="CHEBI:83624"/>
        <dbReference type="EC" id="2.7.7.108"/>
    </reaction>
</comment>
<accession>A0A4R0HM53</accession>
<proteinExistence type="predicted"/>
<dbReference type="OrthoDB" id="9813719at2"/>
<evidence type="ECO:0000256" key="2">
    <source>
        <dbReference type="ARBA" id="ARBA00022695"/>
    </source>
</evidence>
<dbReference type="RefSeq" id="WP_131336883.1">
    <property type="nucleotide sequence ID" value="NZ_SJJZ01000001.1"/>
</dbReference>
<evidence type="ECO:0000256" key="5">
    <source>
        <dbReference type="ARBA" id="ARBA00034531"/>
    </source>
</evidence>
<feature type="region of interest" description="Disordered" evidence="8">
    <location>
        <begin position="1"/>
        <end position="25"/>
    </location>
</feature>
<evidence type="ECO:0000256" key="8">
    <source>
        <dbReference type="SAM" id="MobiDB-lite"/>
    </source>
</evidence>
<evidence type="ECO:0000256" key="3">
    <source>
        <dbReference type="ARBA" id="ARBA00022741"/>
    </source>
</evidence>
<evidence type="ECO:0000256" key="1">
    <source>
        <dbReference type="ARBA" id="ARBA00022679"/>
    </source>
</evidence>
<feature type="compositionally biased region" description="Basic and acidic residues" evidence="8">
    <location>
        <begin position="11"/>
        <end position="25"/>
    </location>
</feature>
<dbReference type="PANTHER" id="PTHR39560">
    <property type="entry name" value="PROTEIN ADENYLYLTRANSFERASE FIC-RELATED"/>
    <property type="match status" value="1"/>
</dbReference>
<comment type="caution">
    <text evidence="10">The sequence shown here is derived from an EMBL/GenBank/DDBJ whole genome shotgun (WGS) entry which is preliminary data.</text>
</comment>
<feature type="compositionally biased region" description="Low complexity" evidence="8">
    <location>
        <begin position="228"/>
        <end position="259"/>
    </location>
</feature>
<dbReference type="GO" id="GO:0005524">
    <property type="term" value="F:ATP binding"/>
    <property type="evidence" value="ECO:0007669"/>
    <property type="project" value="UniProtKB-KW"/>
</dbReference>
<evidence type="ECO:0000256" key="4">
    <source>
        <dbReference type="ARBA" id="ARBA00022840"/>
    </source>
</evidence>
<comment type="catalytic activity">
    <reaction evidence="6">
        <text>L-threonyl-[protein] + ATP = 3-O-(5'-adenylyl)-L-threonyl-[protein] + diphosphate</text>
        <dbReference type="Rhea" id="RHEA:54292"/>
        <dbReference type="Rhea" id="RHEA-COMP:11060"/>
        <dbReference type="Rhea" id="RHEA-COMP:13847"/>
        <dbReference type="ChEBI" id="CHEBI:30013"/>
        <dbReference type="ChEBI" id="CHEBI:30616"/>
        <dbReference type="ChEBI" id="CHEBI:33019"/>
        <dbReference type="ChEBI" id="CHEBI:138113"/>
        <dbReference type="EC" id="2.7.7.108"/>
    </reaction>
</comment>
<keyword evidence="1" id="KW-0808">Transferase</keyword>
<dbReference type="Proteomes" id="UP000292346">
    <property type="component" value="Unassembled WGS sequence"/>
</dbReference>
<reference evidence="10 11" key="1">
    <citation type="submission" date="2019-02" db="EMBL/GenBank/DDBJ databases">
        <title>Kribbella capetownensis sp. nov. and Kribbella speibonae sp. nov., isolated from soil.</title>
        <authorList>
            <person name="Curtis S.M."/>
            <person name="Norton I."/>
            <person name="Everest G.J."/>
            <person name="Meyers P.R."/>
        </authorList>
    </citation>
    <scope>NUCLEOTIDE SEQUENCE [LARGE SCALE GENOMIC DNA]</scope>
    <source>
        <strain evidence="10 11">KCTC 29219</strain>
    </source>
</reference>
<dbReference type="SUPFAM" id="SSF140931">
    <property type="entry name" value="Fic-like"/>
    <property type="match status" value="1"/>
</dbReference>
<dbReference type="PROSITE" id="PS51459">
    <property type="entry name" value="FIDO"/>
    <property type="match status" value="1"/>
</dbReference>
<evidence type="ECO:0000313" key="11">
    <source>
        <dbReference type="Proteomes" id="UP000292346"/>
    </source>
</evidence>
<name>A0A4R0HM53_9ACTN</name>